<dbReference type="AlphaFoldDB" id="A0A1S2Y8K2"/>
<dbReference type="PANTHER" id="PTHR47125:SF2">
    <property type="entry name" value="ADENINE NUCLEOTIDE ALPHA HYDROLASES-LIKE SUPERFAMILY PROTEIN"/>
    <property type="match status" value="1"/>
</dbReference>
<protein>
    <submittedName>
        <fullName evidence="3">Uncharacterized protein LOC101491361</fullName>
    </submittedName>
</protein>
<feature type="domain" description="UspA" evidence="1">
    <location>
        <begin position="60"/>
        <end position="171"/>
    </location>
</feature>
<dbReference type="KEGG" id="cam:101491361"/>
<evidence type="ECO:0000259" key="1">
    <source>
        <dbReference type="Pfam" id="PF00582"/>
    </source>
</evidence>
<dbReference type="PaxDb" id="3827-XP_004500550.1"/>
<dbReference type="PANTHER" id="PTHR47125">
    <property type="entry name" value="ADENINE NUCLEOTIDE ALPHA HYDROLASES-LIKE SUPERFAMILY PROTEIN"/>
    <property type="match status" value="1"/>
</dbReference>
<reference evidence="2" key="1">
    <citation type="journal article" date="2013" name="Nat. Biotechnol.">
        <title>Draft genome sequence of chickpea (Cicer arietinum) provides a resource for trait improvement.</title>
        <authorList>
            <person name="Varshney R.K."/>
            <person name="Song C."/>
            <person name="Saxena R.K."/>
            <person name="Azam S."/>
            <person name="Yu S."/>
            <person name="Sharpe A.G."/>
            <person name="Cannon S."/>
            <person name="Baek J."/>
            <person name="Rosen B.D."/>
            <person name="Tar'an B."/>
            <person name="Millan T."/>
            <person name="Zhang X."/>
            <person name="Ramsay L.D."/>
            <person name="Iwata A."/>
            <person name="Wang Y."/>
            <person name="Nelson W."/>
            <person name="Farmer A.D."/>
            <person name="Gaur P.M."/>
            <person name="Soderlund C."/>
            <person name="Penmetsa R.V."/>
            <person name="Xu C."/>
            <person name="Bharti A.K."/>
            <person name="He W."/>
            <person name="Winter P."/>
            <person name="Zhao S."/>
            <person name="Hane J.K."/>
            <person name="Carrasquilla-Garcia N."/>
            <person name="Condie J.A."/>
            <person name="Upadhyaya H.D."/>
            <person name="Luo M.C."/>
            <person name="Thudi M."/>
            <person name="Gowda C.L."/>
            <person name="Singh N.P."/>
            <person name="Lichtenzveig J."/>
            <person name="Gali K.K."/>
            <person name="Rubio J."/>
            <person name="Nadarajan N."/>
            <person name="Dolezel J."/>
            <person name="Bansal K.C."/>
            <person name="Xu X."/>
            <person name="Edwards D."/>
            <person name="Zhang G."/>
            <person name="Kahl G."/>
            <person name="Gil J."/>
            <person name="Singh K.B."/>
            <person name="Datta S.K."/>
            <person name="Jackson S.A."/>
            <person name="Wang J."/>
            <person name="Cook D.R."/>
        </authorList>
    </citation>
    <scope>NUCLEOTIDE SEQUENCE [LARGE SCALE GENOMIC DNA]</scope>
    <source>
        <strain evidence="2">cv. CDC Frontier</strain>
    </source>
</reference>
<dbReference type="GeneID" id="101491361"/>
<gene>
    <name evidence="3" type="primary">LOC101491361</name>
</gene>
<dbReference type="Gene3D" id="3.40.50.620">
    <property type="entry name" value="HUPs"/>
    <property type="match status" value="1"/>
</dbReference>
<dbReference type="eggNOG" id="ENOG502QQZK">
    <property type="taxonomic scope" value="Eukaryota"/>
</dbReference>
<keyword evidence="2" id="KW-1185">Reference proteome</keyword>
<dbReference type="OrthoDB" id="672525at2759"/>
<dbReference type="STRING" id="3827.A0A1S2Y8K2"/>
<evidence type="ECO:0000313" key="3">
    <source>
        <dbReference type="RefSeq" id="XP_004500550.1"/>
    </source>
</evidence>
<dbReference type="SUPFAM" id="SSF52402">
    <property type="entry name" value="Adenine nucleotide alpha hydrolases-like"/>
    <property type="match status" value="1"/>
</dbReference>
<dbReference type="InterPro" id="IPR006016">
    <property type="entry name" value="UspA"/>
</dbReference>
<dbReference type="Proteomes" id="UP000087171">
    <property type="component" value="Chromosome Ca5"/>
</dbReference>
<name>A0A1S2Y8K2_CICAR</name>
<organism evidence="2 3">
    <name type="scientific">Cicer arietinum</name>
    <name type="common">Chickpea</name>
    <name type="synonym">Garbanzo</name>
    <dbReference type="NCBI Taxonomy" id="3827"/>
    <lineage>
        <taxon>Eukaryota</taxon>
        <taxon>Viridiplantae</taxon>
        <taxon>Streptophyta</taxon>
        <taxon>Embryophyta</taxon>
        <taxon>Tracheophyta</taxon>
        <taxon>Spermatophyta</taxon>
        <taxon>Magnoliopsida</taxon>
        <taxon>eudicotyledons</taxon>
        <taxon>Gunneridae</taxon>
        <taxon>Pentapetalae</taxon>
        <taxon>rosids</taxon>
        <taxon>fabids</taxon>
        <taxon>Fabales</taxon>
        <taxon>Fabaceae</taxon>
        <taxon>Papilionoideae</taxon>
        <taxon>50 kb inversion clade</taxon>
        <taxon>NPAAA clade</taxon>
        <taxon>Hologalegina</taxon>
        <taxon>IRL clade</taxon>
        <taxon>Cicereae</taxon>
        <taxon>Cicer</taxon>
    </lineage>
</organism>
<reference evidence="3" key="2">
    <citation type="submission" date="2025-08" db="UniProtKB">
        <authorList>
            <consortium name="RefSeq"/>
        </authorList>
    </citation>
    <scope>IDENTIFICATION</scope>
    <source>
        <tissue evidence="3">Etiolated seedlings</tissue>
    </source>
</reference>
<proteinExistence type="predicted"/>
<dbReference type="CDD" id="cd00293">
    <property type="entry name" value="USP-like"/>
    <property type="match status" value="1"/>
</dbReference>
<sequence>MPTSSSFFRQLSSKEAWKSTSNRYNNNSFAVSRDSNLNQMEGFNINMYGNEESCGMMVRKRVMVVVDETSHSKHAMLWALTHVVNKGDLFTLLHIVSQQQGSESSSSSYLVNYLGSLCKDCKPEVEVEALVIQGPKLVTVMSQVKKLEVSVLVLGQKKPSSLLSFFCGSSSSCSSTEEFVQYCINNVECLTIGVRKRSQGNNGYLISTRWQKNFWLLA</sequence>
<accession>A0A1S2Y8K2</accession>
<dbReference type="Pfam" id="PF00582">
    <property type="entry name" value="Usp"/>
    <property type="match status" value="1"/>
</dbReference>
<dbReference type="RefSeq" id="XP_004500550.1">
    <property type="nucleotide sequence ID" value="XM_004500493.3"/>
</dbReference>
<evidence type="ECO:0000313" key="2">
    <source>
        <dbReference type="Proteomes" id="UP000087171"/>
    </source>
</evidence>
<dbReference type="InterPro" id="IPR014729">
    <property type="entry name" value="Rossmann-like_a/b/a_fold"/>
</dbReference>